<protein>
    <submittedName>
        <fullName evidence="2">CAAX protease self-immunity</fullName>
    </submittedName>
</protein>
<evidence type="ECO:0000313" key="2">
    <source>
        <dbReference type="EMBL" id="SHG04522.1"/>
    </source>
</evidence>
<dbReference type="RefSeq" id="WP_073387584.1">
    <property type="nucleotide sequence ID" value="NZ_FQVU01000002.1"/>
</dbReference>
<feature type="domain" description="CAAX prenyl protease 2/Lysostaphin resistance protein A-like" evidence="1">
    <location>
        <begin position="78"/>
        <end position="165"/>
    </location>
</feature>
<accession>A0A1M5GLX9</accession>
<sequence length="184" mass="19393">MRPDDARFLARLVSRVLAAAVLTVAHRRRRRHRGGEPAGPARRGGAYLLALTAPGVAVARVAGGARWTLPAPSPQGLTLLALWVGSGALVEELLWRAPLTLLAPGWRRRALAAASGAGFFAAHVRRDGMAATMVHAPNTVSWTAAALLARRVHPSLVAHLGYNAVALGLRPRELADARGVGSRP</sequence>
<name>A0A1M5GLX9_9ACTN</name>
<dbReference type="Proteomes" id="UP000186132">
    <property type="component" value="Unassembled WGS sequence"/>
</dbReference>
<dbReference type="GO" id="GO:0006508">
    <property type="term" value="P:proteolysis"/>
    <property type="evidence" value="ECO:0007669"/>
    <property type="project" value="UniProtKB-KW"/>
</dbReference>
<dbReference type="AlphaFoldDB" id="A0A1M5GLX9"/>
<gene>
    <name evidence="2" type="ORF">SAMN05443575_1214</name>
</gene>
<proteinExistence type="predicted"/>
<dbReference type="InterPro" id="IPR003675">
    <property type="entry name" value="Rce1/LyrA-like_dom"/>
</dbReference>
<keyword evidence="2" id="KW-0645">Protease</keyword>
<dbReference type="STRING" id="1206085.SAMN05443575_1214"/>
<organism evidence="2 3">
    <name type="scientific">Jatrophihabitans endophyticus</name>
    <dbReference type="NCBI Taxonomy" id="1206085"/>
    <lineage>
        <taxon>Bacteria</taxon>
        <taxon>Bacillati</taxon>
        <taxon>Actinomycetota</taxon>
        <taxon>Actinomycetes</taxon>
        <taxon>Jatrophihabitantales</taxon>
        <taxon>Jatrophihabitantaceae</taxon>
        <taxon>Jatrophihabitans</taxon>
    </lineage>
</organism>
<keyword evidence="2" id="KW-0378">Hydrolase</keyword>
<evidence type="ECO:0000313" key="3">
    <source>
        <dbReference type="Proteomes" id="UP000186132"/>
    </source>
</evidence>
<dbReference type="Pfam" id="PF02517">
    <property type="entry name" value="Rce1-like"/>
    <property type="match status" value="1"/>
</dbReference>
<keyword evidence="3" id="KW-1185">Reference proteome</keyword>
<reference evidence="2 3" key="1">
    <citation type="submission" date="2016-11" db="EMBL/GenBank/DDBJ databases">
        <authorList>
            <person name="Jaros S."/>
            <person name="Januszkiewicz K."/>
            <person name="Wedrychowicz H."/>
        </authorList>
    </citation>
    <scope>NUCLEOTIDE SEQUENCE [LARGE SCALE GENOMIC DNA]</scope>
    <source>
        <strain evidence="2 3">DSM 45627</strain>
    </source>
</reference>
<evidence type="ECO:0000259" key="1">
    <source>
        <dbReference type="Pfam" id="PF02517"/>
    </source>
</evidence>
<dbReference type="EMBL" id="FQVU01000002">
    <property type="protein sequence ID" value="SHG04522.1"/>
    <property type="molecule type" value="Genomic_DNA"/>
</dbReference>
<dbReference type="GO" id="GO:0004175">
    <property type="term" value="F:endopeptidase activity"/>
    <property type="evidence" value="ECO:0007669"/>
    <property type="project" value="UniProtKB-ARBA"/>
</dbReference>
<dbReference type="GO" id="GO:0080120">
    <property type="term" value="P:CAAX-box protein maturation"/>
    <property type="evidence" value="ECO:0007669"/>
    <property type="project" value="UniProtKB-ARBA"/>
</dbReference>